<evidence type="ECO:0000313" key="2">
    <source>
        <dbReference type="EMBL" id="TNN26704.1"/>
    </source>
</evidence>
<gene>
    <name evidence="2" type="ORF">EYF80_063158</name>
</gene>
<name>A0A4Z2EDY4_9TELE</name>
<keyword evidence="3" id="KW-1185">Reference proteome</keyword>
<reference evidence="2 3" key="1">
    <citation type="submission" date="2019-03" db="EMBL/GenBank/DDBJ databases">
        <title>First draft genome of Liparis tanakae, snailfish: a comprehensive survey of snailfish specific genes.</title>
        <authorList>
            <person name="Kim W."/>
            <person name="Song I."/>
            <person name="Jeong J.-H."/>
            <person name="Kim D."/>
            <person name="Kim S."/>
            <person name="Ryu S."/>
            <person name="Song J.Y."/>
            <person name="Lee S.K."/>
        </authorList>
    </citation>
    <scope>NUCLEOTIDE SEQUENCE [LARGE SCALE GENOMIC DNA]</scope>
    <source>
        <tissue evidence="2">Muscle</tissue>
    </source>
</reference>
<feature type="compositionally biased region" description="Basic and acidic residues" evidence="1">
    <location>
        <begin position="58"/>
        <end position="72"/>
    </location>
</feature>
<organism evidence="2 3">
    <name type="scientific">Liparis tanakae</name>
    <name type="common">Tanaka's snailfish</name>
    <dbReference type="NCBI Taxonomy" id="230148"/>
    <lineage>
        <taxon>Eukaryota</taxon>
        <taxon>Metazoa</taxon>
        <taxon>Chordata</taxon>
        <taxon>Craniata</taxon>
        <taxon>Vertebrata</taxon>
        <taxon>Euteleostomi</taxon>
        <taxon>Actinopterygii</taxon>
        <taxon>Neopterygii</taxon>
        <taxon>Teleostei</taxon>
        <taxon>Neoteleostei</taxon>
        <taxon>Acanthomorphata</taxon>
        <taxon>Eupercaria</taxon>
        <taxon>Perciformes</taxon>
        <taxon>Cottioidei</taxon>
        <taxon>Cottales</taxon>
        <taxon>Liparidae</taxon>
        <taxon>Liparis</taxon>
    </lineage>
</organism>
<evidence type="ECO:0000256" key="1">
    <source>
        <dbReference type="SAM" id="MobiDB-lite"/>
    </source>
</evidence>
<evidence type="ECO:0000313" key="3">
    <source>
        <dbReference type="Proteomes" id="UP000314294"/>
    </source>
</evidence>
<dbReference type="Proteomes" id="UP000314294">
    <property type="component" value="Unassembled WGS sequence"/>
</dbReference>
<feature type="region of interest" description="Disordered" evidence="1">
    <location>
        <begin position="1"/>
        <end position="72"/>
    </location>
</feature>
<comment type="caution">
    <text evidence="2">The sequence shown here is derived from an EMBL/GenBank/DDBJ whole genome shotgun (WGS) entry which is preliminary data.</text>
</comment>
<proteinExistence type="predicted"/>
<protein>
    <submittedName>
        <fullName evidence="2">Uncharacterized protein</fullName>
    </submittedName>
</protein>
<sequence length="72" mass="7674">MSGKVAKPKEDKDASKGPNAPIPPAHGTQSNRMGSRVQHGAGCCLRAKQSLPQPQAPEQHDALGSDHMLHRQ</sequence>
<dbReference type="EMBL" id="SRLO01009659">
    <property type="protein sequence ID" value="TNN26704.1"/>
    <property type="molecule type" value="Genomic_DNA"/>
</dbReference>
<dbReference type="AlphaFoldDB" id="A0A4Z2EDY4"/>
<accession>A0A4Z2EDY4</accession>